<dbReference type="InterPro" id="IPR001789">
    <property type="entry name" value="Sig_transdc_resp-reg_receiver"/>
</dbReference>
<dbReference type="EMBL" id="JAPQES010000001">
    <property type="protein sequence ID" value="MCY6369928.1"/>
    <property type="molecule type" value="Genomic_DNA"/>
</dbReference>
<dbReference type="Gene3D" id="3.40.50.2300">
    <property type="match status" value="1"/>
</dbReference>
<dbReference type="Gene3D" id="6.10.250.690">
    <property type="match status" value="1"/>
</dbReference>
<keyword evidence="3" id="KW-0902">Two-component regulatory system</keyword>
<organism evidence="12 13">
    <name type="scientific">Clostridium ganghwense</name>
    <dbReference type="NCBI Taxonomy" id="312089"/>
    <lineage>
        <taxon>Bacteria</taxon>
        <taxon>Bacillati</taxon>
        <taxon>Bacillota</taxon>
        <taxon>Clostridia</taxon>
        <taxon>Eubacteriales</taxon>
        <taxon>Clostridiaceae</taxon>
        <taxon>Clostridium</taxon>
    </lineage>
</organism>
<dbReference type="InterPro" id="IPR011006">
    <property type="entry name" value="CheY-like_superfamily"/>
</dbReference>
<evidence type="ECO:0000256" key="8">
    <source>
        <dbReference type="PROSITE-ProRule" id="PRU00169"/>
    </source>
</evidence>
<keyword evidence="13" id="KW-1185">Reference proteome</keyword>
<dbReference type="InterPro" id="IPR039420">
    <property type="entry name" value="WalR-like"/>
</dbReference>
<dbReference type="RefSeq" id="WP_268049023.1">
    <property type="nucleotide sequence ID" value="NZ_JAPQES010000001.1"/>
</dbReference>
<evidence type="ECO:0000259" key="11">
    <source>
        <dbReference type="PROSITE" id="PS51755"/>
    </source>
</evidence>
<dbReference type="InterPro" id="IPR036388">
    <property type="entry name" value="WH-like_DNA-bd_sf"/>
</dbReference>
<dbReference type="PANTHER" id="PTHR48111:SF1">
    <property type="entry name" value="TWO-COMPONENT RESPONSE REGULATOR ORR33"/>
    <property type="match status" value="1"/>
</dbReference>
<gene>
    <name evidence="12" type="ORF">OXH55_04725</name>
</gene>
<dbReference type="InterPro" id="IPR016032">
    <property type="entry name" value="Sig_transdc_resp-reg_C-effctor"/>
</dbReference>
<dbReference type="CDD" id="cd00383">
    <property type="entry name" value="trans_reg_C"/>
    <property type="match status" value="1"/>
</dbReference>
<evidence type="ECO:0000259" key="10">
    <source>
        <dbReference type="PROSITE" id="PS50110"/>
    </source>
</evidence>
<accession>A0ABT4CNB7</accession>
<dbReference type="Pfam" id="PF00486">
    <property type="entry name" value="Trans_reg_C"/>
    <property type="match status" value="1"/>
</dbReference>
<dbReference type="Proteomes" id="UP001079657">
    <property type="component" value="Unassembled WGS sequence"/>
</dbReference>
<feature type="domain" description="OmpR/PhoB-type" evidence="11">
    <location>
        <begin position="123"/>
        <end position="218"/>
    </location>
</feature>
<evidence type="ECO:0000313" key="12">
    <source>
        <dbReference type="EMBL" id="MCY6369928.1"/>
    </source>
</evidence>
<dbReference type="SUPFAM" id="SSF46894">
    <property type="entry name" value="C-terminal effector domain of the bipartite response regulators"/>
    <property type="match status" value="1"/>
</dbReference>
<evidence type="ECO:0000256" key="4">
    <source>
        <dbReference type="ARBA" id="ARBA00023015"/>
    </source>
</evidence>
<dbReference type="SMART" id="SM00448">
    <property type="entry name" value="REC"/>
    <property type="match status" value="1"/>
</dbReference>
<dbReference type="SMART" id="SM00862">
    <property type="entry name" value="Trans_reg_C"/>
    <property type="match status" value="1"/>
</dbReference>
<dbReference type="Pfam" id="PF00072">
    <property type="entry name" value="Response_reg"/>
    <property type="match status" value="1"/>
</dbReference>
<evidence type="ECO:0000256" key="6">
    <source>
        <dbReference type="ARBA" id="ARBA00023163"/>
    </source>
</evidence>
<dbReference type="PANTHER" id="PTHR48111">
    <property type="entry name" value="REGULATOR OF RPOS"/>
    <property type="match status" value="1"/>
</dbReference>
<protein>
    <recommendedName>
        <fullName evidence="1">Stage 0 sporulation protein A homolog</fullName>
    </recommendedName>
</protein>
<evidence type="ECO:0000313" key="13">
    <source>
        <dbReference type="Proteomes" id="UP001079657"/>
    </source>
</evidence>
<dbReference type="SUPFAM" id="SSF52172">
    <property type="entry name" value="CheY-like"/>
    <property type="match status" value="1"/>
</dbReference>
<evidence type="ECO:0000256" key="2">
    <source>
        <dbReference type="ARBA" id="ARBA00022553"/>
    </source>
</evidence>
<evidence type="ECO:0000256" key="3">
    <source>
        <dbReference type="ARBA" id="ARBA00023012"/>
    </source>
</evidence>
<dbReference type="PROSITE" id="PS50110">
    <property type="entry name" value="RESPONSE_REGULATORY"/>
    <property type="match status" value="1"/>
</dbReference>
<dbReference type="CDD" id="cd17574">
    <property type="entry name" value="REC_OmpR"/>
    <property type="match status" value="1"/>
</dbReference>
<keyword evidence="5 9" id="KW-0238">DNA-binding</keyword>
<evidence type="ECO:0000256" key="5">
    <source>
        <dbReference type="ARBA" id="ARBA00023125"/>
    </source>
</evidence>
<evidence type="ECO:0000256" key="7">
    <source>
        <dbReference type="ARBA" id="ARBA00024867"/>
    </source>
</evidence>
<proteinExistence type="predicted"/>
<keyword evidence="4" id="KW-0805">Transcription regulation</keyword>
<sequence length="218" mass="25538">MLSKILIVEDDVSISDLIKLNLKMVNYEIEQAYNGKRALELIEQENFDLILLDVMLPELDGFGVMERIKHKDIPVIFLTAKDSISNKVKGLKMGADDYIVKPFESIELLARVEVVLRRYGKKNDVLNFKNLEINLQERIVKKNEEIIELTLKEFELLRLLIENKGIALSREKILEKVWGYDYLGETRTVDMHIQKLRKKLNLDEKIKTVYKIGYRLED</sequence>
<dbReference type="PROSITE" id="PS51755">
    <property type="entry name" value="OMPR_PHOB"/>
    <property type="match status" value="1"/>
</dbReference>
<feature type="domain" description="Response regulatory" evidence="10">
    <location>
        <begin position="4"/>
        <end position="116"/>
    </location>
</feature>
<reference evidence="12" key="1">
    <citation type="submission" date="2022-12" db="EMBL/GenBank/DDBJ databases">
        <authorList>
            <person name="Wang J."/>
        </authorList>
    </citation>
    <scope>NUCLEOTIDE SEQUENCE</scope>
    <source>
        <strain evidence="12">HY-42-06</strain>
    </source>
</reference>
<feature type="DNA-binding region" description="OmpR/PhoB-type" evidence="9">
    <location>
        <begin position="123"/>
        <end position="218"/>
    </location>
</feature>
<feature type="modified residue" description="4-aspartylphosphate" evidence="8">
    <location>
        <position position="53"/>
    </location>
</feature>
<dbReference type="Gene3D" id="1.10.10.10">
    <property type="entry name" value="Winged helix-like DNA-binding domain superfamily/Winged helix DNA-binding domain"/>
    <property type="match status" value="1"/>
</dbReference>
<name>A0ABT4CNB7_9CLOT</name>
<dbReference type="InterPro" id="IPR001867">
    <property type="entry name" value="OmpR/PhoB-type_DNA-bd"/>
</dbReference>
<comment type="function">
    <text evidence="7">May play the central regulatory role in sporulation. It may be an element of the effector pathway responsible for the activation of sporulation genes in response to nutritional stress. Spo0A may act in concert with spo0H (a sigma factor) to control the expression of some genes that are critical to the sporulation process.</text>
</comment>
<keyword evidence="2 8" id="KW-0597">Phosphoprotein</keyword>
<comment type="caution">
    <text evidence="12">The sequence shown here is derived from an EMBL/GenBank/DDBJ whole genome shotgun (WGS) entry which is preliminary data.</text>
</comment>
<evidence type="ECO:0000256" key="9">
    <source>
        <dbReference type="PROSITE-ProRule" id="PRU01091"/>
    </source>
</evidence>
<evidence type="ECO:0000256" key="1">
    <source>
        <dbReference type="ARBA" id="ARBA00018672"/>
    </source>
</evidence>
<keyword evidence="6" id="KW-0804">Transcription</keyword>